<organism evidence="1 2">
    <name type="scientific">Gemella sanguinis</name>
    <dbReference type="NCBI Taxonomy" id="84135"/>
    <lineage>
        <taxon>Bacteria</taxon>
        <taxon>Bacillati</taxon>
        <taxon>Bacillota</taxon>
        <taxon>Bacilli</taxon>
        <taxon>Bacillales</taxon>
        <taxon>Gemellaceae</taxon>
        <taxon>Gemella</taxon>
    </lineage>
</organism>
<evidence type="ECO:0000313" key="2">
    <source>
        <dbReference type="Proteomes" id="UP000427636"/>
    </source>
</evidence>
<proteinExistence type="predicted"/>
<sequence>MINNCTISKTELIKLGYREHTAISIIRQAKQIMVKQGYAFYNNKRLGRVPKSVVENILGISIQVNNTSEGNSNGTN</sequence>
<accession>A0ABX6FJ11</accession>
<dbReference type="GeneID" id="84802265"/>
<dbReference type="EMBL" id="CP046313">
    <property type="protein sequence ID" value="QGS07362.1"/>
    <property type="molecule type" value="Genomic_DNA"/>
</dbReference>
<gene>
    <name evidence="1" type="ORF">FOC50_03215</name>
</gene>
<dbReference type="Proteomes" id="UP000427636">
    <property type="component" value="Chromosome"/>
</dbReference>
<dbReference type="InterPro" id="IPR021512">
    <property type="entry name" value="DUF3173"/>
</dbReference>
<evidence type="ECO:0000313" key="1">
    <source>
        <dbReference type="EMBL" id="QGS07362.1"/>
    </source>
</evidence>
<dbReference type="Pfam" id="PF11372">
    <property type="entry name" value="DUF3173"/>
    <property type="match status" value="1"/>
</dbReference>
<dbReference type="RefSeq" id="WP_006364021.1">
    <property type="nucleotide sequence ID" value="NZ_CP046313.1"/>
</dbReference>
<keyword evidence="2" id="KW-1185">Reference proteome</keyword>
<reference evidence="1 2" key="1">
    <citation type="submission" date="2019-11" db="EMBL/GenBank/DDBJ databases">
        <title>FDA dAtabase for Regulatory Grade micrObial Sequences (FDA-ARGOS): Supporting development and validation of Infectious Disease Dx tests.</title>
        <authorList>
            <person name="Turner S."/>
            <person name="Byrd R."/>
            <person name="Tallon L."/>
            <person name="Sadzewicz L."/>
            <person name="Vavikolanu K."/>
            <person name="Mehta A."/>
            <person name="Aluvathingal J."/>
            <person name="Nadendla S."/>
            <person name="Myers T."/>
            <person name="Yan Y."/>
            <person name="Sichtig H."/>
        </authorList>
    </citation>
    <scope>NUCLEOTIDE SEQUENCE [LARGE SCALE GENOMIC DNA]</scope>
    <source>
        <strain evidence="1 2">FDAARGOS_742</strain>
    </source>
</reference>
<protein>
    <submittedName>
        <fullName evidence="1">DUF3173 domain-containing protein</fullName>
    </submittedName>
</protein>
<name>A0ABX6FJ11_9BACL</name>